<organism evidence="2 3">
    <name type="scientific">Halospeciosus flavus</name>
    <dbReference type="NCBI Taxonomy" id="3032283"/>
    <lineage>
        <taxon>Archaea</taxon>
        <taxon>Methanobacteriati</taxon>
        <taxon>Methanobacteriota</taxon>
        <taxon>Stenosarchaea group</taxon>
        <taxon>Halobacteria</taxon>
        <taxon>Halobacteriales</taxon>
        <taxon>Halobacteriaceae</taxon>
        <taxon>Halospeciosus</taxon>
    </lineage>
</organism>
<dbReference type="EMBL" id="JBHTAR010000011">
    <property type="protein sequence ID" value="MFC7199844.1"/>
    <property type="molecule type" value="Genomic_DNA"/>
</dbReference>
<proteinExistence type="predicted"/>
<dbReference type="RefSeq" id="WP_279529767.1">
    <property type="nucleotide sequence ID" value="NZ_CP122312.1"/>
</dbReference>
<name>A0ABD5Z409_9EURY</name>
<keyword evidence="3" id="KW-1185">Reference proteome</keyword>
<evidence type="ECO:0000313" key="2">
    <source>
        <dbReference type="EMBL" id="MFC7199844.1"/>
    </source>
</evidence>
<gene>
    <name evidence="2" type="ORF">ACFQJ9_10575</name>
</gene>
<evidence type="ECO:0000313" key="3">
    <source>
        <dbReference type="Proteomes" id="UP001596447"/>
    </source>
</evidence>
<protein>
    <submittedName>
        <fullName evidence="2">Uncharacterized protein</fullName>
    </submittedName>
</protein>
<dbReference type="AlphaFoldDB" id="A0ABD5Z409"/>
<comment type="caution">
    <text evidence="2">The sequence shown here is derived from an EMBL/GenBank/DDBJ whole genome shotgun (WGS) entry which is preliminary data.</text>
</comment>
<accession>A0ABD5Z409</accession>
<evidence type="ECO:0000256" key="1">
    <source>
        <dbReference type="SAM" id="MobiDB-lite"/>
    </source>
</evidence>
<feature type="region of interest" description="Disordered" evidence="1">
    <location>
        <begin position="37"/>
        <end position="59"/>
    </location>
</feature>
<dbReference type="Proteomes" id="UP001596447">
    <property type="component" value="Unassembled WGS sequence"/>
</dbReference>
<reference evidence="2 3" key="1">
    <citation type="journal article" date="2019" name="Int. J. Syst. Evol. Microbiol.">
        <title>The Global Catalogue of Microorganisms (GCM) 10K type strain sequencing project: providing services to taxonomists for standard genome sequencing and annotation.</title>
        <authorList>
            <consortium name="The Broad Institute Genomics Platform"/>
            <consortium name="The Broad Institute Genome Sequencing Center for Infectious Disease"/>
            <person name="Wu L."/>
            <person name="Ma J."/>
        </authorList>
    </citation>
    <scope>NUCLEOTIDE SEQUENCE [LARGE SCALE GENOMIC DNA]</scope>
    <source>
        <strain evidence="2 3">XZGYJ-43</strain>
    </source>
</reference>
<sequence length="59" mass="6729">MSVIEKVKDLFVDEEKIVWQCDECDEEFETFVKETEPTPDSATCEHCGSTSTSVRRRAG</sequence>